<dbReference type="Pfam" id="PF06757">
    <property type="entry name" value="Ins_allergen_rp"/>
    <property type="match status" value="1"/>
</dbReference>
<sequence length="214" mass="24000">MKITLTLIATLLVLVVYGEPDVNMTVAPLDLEEAKKELTEIINLIPRDNITAIVNYHLANDDGFKAAILHMQTPEFRALVDSIRANPKWKAFKDAVRAFGFDVDQLIECTRTFIEDSKVGDVDPSAKKSLASFIRDIEEVIPVGQMLMTFAKKKNLQSFIQHMSTNGTKEKVMDVLKVPEVKKYIEELSDMGLDVQDMLSLLFAGLGWGNLKMP</sequence>
<accession>A0A9P0KLI4</accession>
<keyword evidence="3" id="KW-1185">Reference proteome</keyword>
<evidence type="ECO:0000313" key="3">
    <source>
        <dbReference type="Proteomes" id="UP001152888"/>
    </source>
</evidence>
<evidence type="ECO:0008006" key="4">
    <source>
        <dbReference type="Google" id="ProtNLM"/>
    </source>
</evidence>
<dbReference type="InterPro" id="IPR010629">
    <property type="entry name" value="Ins_allergen"/>
</dbReference>
<evidence type="ECO:0000313" key="2">
    <source>
        <dbReference type="EMBL" id="CAH1976529.1"/>
    </source>
</evidence>
<comment type="caution">
    <text evidence="2">The sequence shown here is derived from an EMBL/GenBank/DDBJ whole genome shotgun (WGS) entry which is preliminary data.</text>
</comment>
<dbReference type="PANTHER" id="PTHR21163">
    <property type="entry name" value="PROTEIN G12"/>
    <property type="match status" value="1"/>
</dbReference>
<reference evidence="2" key="1">
    <citation type="submission" date="2022-03" db="EMBL/GenBank/DDBJ databases">
        <authorList>
            <person name="Sayadi A."/>
        </authorList>
    </citation>
    <scope>NUCLEOTIDE SEQUENCE</scope>
</reference>
<organism evidence="2 3">
    <name type="scientific">Acanthoscelides obtectus</name>
    <name type="common">Bean weevil</name>
    <name type="synonym">Bruchus obtectus</name>
    <dbReference type="NCBI Taxonomy" id="200917"/>
    <lineage>
        <taxon>Eukaryota</taxon>
        <taxon>Metazoa</taxon>
        <taxon>Ecdysozoa</taxon>
        <taxon>Arthropoda</taxon>
        <taxon>Hexapoda</taxon>
        <taxon>Insecta</taxon>
        <taxon>Pterygota</taxon>
        <taxon>Neoptera</taxon>
        <taxon>Endopterygota</taxon>
        <taxon>Coleoptera</taxon>
        <taxon>Polyphaga</taxon>
        <taxon>Cucujiformia</taxon>
        <taxon>Chrysomeloidea</taxon>
        <taxon>Chrysomelidae</taxon>
        <taxon>Bruchinae</taxon>
        <taxon>Bruchini</taxon>
        <taxon>Acanthoscelides</taxon>
    </lineage>
</organism>
<gene>
    <name evidence="2" type="ORF">ACAOBT_LOCUS12166</name>
</gene>
<dbReference type="AlphaFoldDB" id="A0A9P0KLI4"/>
<dbReference type="Proteomes" id="UP001152888">
    <property type="component" value="Unassembled WGS sequence"/>
</dbReference>
<feature type="signal peptide" evidence="1">
    <location>
        <begin position="1"/>
        <end position="18"/>
    </location>
</feature>
<dbReference type="EMBL" id="CAKOFQ010006848">
    <property type="protein sequence ID" value="CAH1976529.1"/>
    <property type="molecule type" value="Genomic_DNA"/>
</dbReference>
<proteinExistence type="predicted"/>
<dbReference type="PANTHER" id="PTHR21163:SF1">
    <property type="entry name" value="PROTEIN G12"/>
    <property type="match status" value="1"/>
</dbReference>
<keyword evidence="1" id="KW-0732">Signal</keyword>
<dbReference type="OrthoDB" id="6107607at2759"/>
<evidence type="ECO:0000256" key="1">
    <source>
        <dbReference type="SAM" id="SignalP"/>
    </source>
</evidence>
<name>A0A9P0KLI4_ACAOB</name>
<feature type="chain" id="PRO_5040367216" description="Protein G12" evidence="1">
    <location>
        <begin position="19"/>
        <end position="214"/>
    </location>
</feature>
<protein>
    <recommendedName>
        <fullName evidence="4">Protein G12</fullName>
    </recommendedName>
</protein>